<feature type="transmembrane region" description="Helical" evidence="1">
    <location>
        <begin position="86"/>
        <end position="107"/>
    </location>
</feature>
<keyword evidence="1" id="KW-0472">Membrane</keyword>
<dbReference type="AlphaFoldDB" id="B6AP29"/>
<gene>
    <name evidence="2" type="ORF">CGL2_11276031</name>
</gene>
<evidence type="ECO:0000313" key="2">
    <source>
        <dbReference type="EMBL" id="EDZ38864.1"/>
    </source>
</evidence>
<proteinExistence type="predicted"/>
<name>B6AP29_9BACT</name>
<reference evidence="2" key="2">
    <citation type="journal article" date="2008" name="PLoS Biol.">
        <title>Population genomic analysis of strain variation in Leptospirillum group II bacteria involved in acid mine drainage formation.</title>
        <authorList>
            <person name="Simmons S.L."/>
            <person name="Dibartolo G."/>
            <person name="Denef V.J."/>
            <person name="Goltsman D.S."/>
            <person name="Thelen M.P."/>
            <person name="Banfield J.F."/>
        </authorList>
    </citation>
    <scope>NUCLEOTIDE SEQUENCE [LARGE SCALE GENOMIC DNA]</scope>
</reference>
<reference evidence="2" key="1">
    <citation type="journal article" date="2004" name="Nature">
        <title>Community structure and metabolism through reconstruction of microbial genomes from the environment.</title>
        <authorList>
            <person name="Tyson G.W."/>
            <person name="Chapman J."/>
            <person name="Hugenholtz P."/>
            <person name="Allen E.E."/>
            <person name="Ram R.J."/>
            <person name="Richardson P.M."/>
            <person name="Solovyev V.V."/>
            <person name="Rubin E.M."/>
            <person name="Rokhsar D.S."/>
            <person name="Banfield J.F."/>
        </authorList>
    </citation>
    <scope>NUCLEOTIDE SEQUENCE [LARGE SCALE GENOMIC DNA]</scope>
</reference>
<feature type="transmembrane region" description="Helical" evidence="1">
    <location>
        <begin position="14"/>
        <end position="34"/>
    </location>
</feature>
<sequence>MEYMQPAALFLSHVPWYTAIMIFLMILVFLYFNLTGFTEKFVRQGPTLFTTAGILVTFLGISIGLYQFDPTHIQKSLPAFLAGMRTAFWVSLVGVGASLLIKIRYSLWGIPPDMQKQEPPEPAEELLRHTQILQHLIGGKSPEGASLAEHFQALRKENGEMLGAIRTDLSHFLENMASNNTRALVEALERVVKGFDAQLNSMTSESFRKLAGAIDKMVEWQEAYRDAMPRITEELIRAVDIIRESGRQHAAFVEQSEKFGKILSHQGEILKSLNAERDRMEESLTALGELLASNRTALPEISEQILSMTRGLTDAVAKTTGEMSEQLGAMVRKTHEQVASLDAGLERELTRSLQGLGQQLTALSQKFVQDYSPLTDRLREVVELASRTGR</sequence>
<dbReference type="EMBL" id="DS995260">
    <property type="protein sequence ID" value="EDZ38864.1"/>
    <property type="molecule type" value="Genomic_DNA"/>
</dbReference>
<keyword evidence="1" id="KW-0812">Transmembrane</keyword>
<organism evidence="2">
    <name type="scientific">Leptospirillum sp. Group II '5-way CG'</name>
    <dbReference type="NCBI Taxonomy" id="419541"/>
    <lineage>
        <taxon>Bacteria</taxon>
        <taxon>Pseudomonadati</taxon>
        <taxon>Nitrospirota</taxon>
        <taxon>Nitrospiria</taxon>
        <taxon>Nitrospirales</taxon>
        <taxon>Nitrospiraceae</taxon>
        <taxon>Leptospirillum</taxon>
    </lineage>
</organism>
<feature type="transmembrane region" description="Helical" evidence="1">
    <location>
        <begin position="46"/>
        <end position="66"/>
    </location>
</feature>
<keyword evidence="1" id="KW-1133">Transmembrane helix</keyword>
<accession>B6AP29</accession>
<evidence type="ECO:0008006" key="3">
    <source>
        <dbReference type="Google" id="ProtNLM"/>
    </source>
</evidence>
<evidence type="ECO:0000256" key="1">
    <source>
        <dbReference type="SAM" id="Phobius"/>
    </source>
</evidence>
<protein>
    <recommendedName>
        <fullName evidence="3">MotA/TolQ/ExbB proton channel domain-containing protein</fullName>
    </recommendedName>
</protein>